<evidence type="ECO:0000256" key="6">
    <source>
        <dbReference type="ARBA" id="ARBA00022801"/>
    </source>
</evidence>
<organism evidence="11 12">
    <name type="scientific">Caproicibacterium lactatifermentans</name>
    <dbReference type="NCBI Taxonomy" id="2666138"/>
    <lineage>
        <taxon>Bacteria</taxon>
        <taxon>Bacillati</taxon>
        <taxon>Bacillota</taxon>
        <taxon>Clostridia</taxon>
        <taxon>Eubacteriales</taxon>
        <taxon>Oscillospiraceae</taxon>
        <taxon>Caproicibacterium</taxon>
    </lineage>
</organism>
<keyword evidence="7 9" id="KW-0862">Zinc</keyword>
<evidence type="ECO:0000256" key="9">
    <source>
        <dbReference type="RuleBase" id="RU004386"/>
    </source>
</evidence>
<keyword evidence="8 9" id="KW-0482">Metalloprotease</keyword>
<dbReference type="EC" id="3.4.11.-" evidence="10"/>
<dbReference type="GO" id="GO:0005737">
    <property type="term" value="C:cytoplasm"/>
    <property type="evidence" value="ECO:0007669"/>
    <property type="project" value="UniProtKB-ARBA"/>
</dbReference>
<evidence type="ECO:0000256" key="4">
    <source>
        <dbReference type="ARBA" id="ARBA00022670"/>
    </source>
</evidence>
<dbReference type="KEGG" id="clf:GJQ69_04025"/>
<accession>A0A859DPT5</accession>
<dbReference type="GO" id="GO:0006508">
    <property type="term" value="P:proteolysis"/>
    <property type="evidence" value="ECO:0007669"/>
    <property type="project" value="UniProtKB-KW"/>
</dbReference>
<dbReference type="GO" id="GO:0008237">
    <property type="term" value="F:metallopeptidase activity"/>
    <property type="evidence" value="ECO:0007669"/>
    <property type="project" value="UniProtKB-KW"/>
</dbReference>
<proteinExistence type="inferred from homology"/>
<dbReference type="Pfam" id="PF02127">
    <property type="entry name" value="Peptidase_M18"/>
    <property type="match status" value="1"/>
</dbReference>
<evidence type="ECO:0000313" key="11">
    <source>
        <dbReference type="EMBL" id="QKN23716.1"/>
    </source>
</evidence>
<keyword evidence="4 9" id="KW-0645">Protease</keyword>
<dbReference type="InterPro" id="IPR001948">
    <property type="entry name" value="Peptidase_M18"/>
</dbReference>
<dbReference type="Proteomes" id="UP000501316">
    <property type="component" value="Chromosome"/>
</dbReference>
<dbReference type="GO" id="GO:0004177">
    <property type="term" value="F:aminopeptidase activity"/>
    <property type="evidence" value="ECO:0007669"/>
    <property type="project" value="UniProtKB-KW"/>
</dbReference>
<dbReference type="PANTHER" id="PTHR28570:SF3">
    <property type="entry name" value="ASPARTYL AMINOPEPTIDASE"/>
    <property type="match status" value="1"/>
</dbReference>
<sequence>MYEHMTTELLDFLQKSPTCYHVIANLRTVLMKAGYTELSEGAHWSLAEGGKYFVARNESSLIAFRVPKKDFIGYQIAASHSDSPSFKIKENPEMGVENAYVRLNVEKYGGMLCAPWFDRPLSVAGKLILRKGNQFVSRLVNVDRDFVMIPSLAIHMDRNANSGHAYNPQKDMLPVLGDFSAKGTFMDFIAESAEVDKSAIVGSDLFLYSRTPGTIWGAHREFLSAGHLDDLECGYADFRGFLDAKENPNSVPVFTIFDNEEVGSGTKQGADSTFLSDTLERIGIACGRTAEQNRTAIASSFMISADNAHAMHPNYPDRADPVNRPRMNGGIVIKYNANQKYTTDSVSAAIFKAVCEKADVPWQEFLNRSDMAGGSTLGNISNAHVSLNTVDIGLAQLAMHSPYETAGSQDPAYLAQAMRTFFSMALREEGHGSYALC</sequence>
<comment type="cofactor">
    <cofactor evidence="1 10">
        <name>Zn(2+)</name>
        <dbReference type="ChEBI" id="CHEBI:29105"/>
    </cofactor>
</comment>
<dbReference type="Gene3D" id="3.40.630.10">
    <property type="entry name" value="Zn peptidases"/>
    <property type="match status" value="1"/>
</dbReference>
<evidence type="ECO:0000256" key="10">
    <source>
        <dbReference type="RuleBase" id="RU004387"/>
    </source>
</evidence>
<dbReference type="SUPFAM" id="SSF101821">
    <property type="entry name" value="Aminopeptidase/glucanase lid domain"/>
    <property type="match status" value="1"/>
</dbReference>
<evidence type="ECO:0000256" key="1">
    <source>
        <dbReference type="ARBA" id="ARBA00001947"/>
    </source>
</evidence>
<comment type="similarity">
    <text evidence="2 9">Belongs to the peptidase M18 family.</text>
</comment>
<dbReference type="GO" id="GO:0008270">
    <property type="term" value="F:zinc ion binding"/>
    <property type="evidence" value="ECO:0007669"/>
    <property type="project" value="InterPro"/>
</dbReference>
<evidence type="ECO:0000313" key="12">
    <source>
        <dbReference type="Proteomes" id="UP000501316"/>
    </source>
</evidence>
<evidence type="ECO:0000256" key="7">
    <source>
        <dbReference type="ARBA" id="ARBA00022833"/>
    </source>
</evidence>
<evidence type="ECO:0000256" key="3">
    <source>
        <dbReference type="ARBA" id="ARBA00022438"/>
    </source>
</evidence>
<dbReference type="Gene3D" id="2.30.250.10">
    <property type="entry name" value="Aminopeptidase i, Domain 2"/>
    <property type="match status" value="1"/>
</dbReference>
<dbReference type="CDD" id="cd05658">
    <property type="entry name" value="M18_DAP"/>
    <property type="match status" value="1"/>
</dbReference>
<keyword evidence="6 9" id="KW-0378">Hydrolase</keyword>
<gene>
    <name evidence="11" type="ORF">GJQ69_04025</name>
</gene>
<dbReference type="PANTHER" id="PTHR28570">
    <property type="entry name" value="ASPARTYL AMINOPEPTIDASE"/>
    <property type="match status" value="1"/>
</dbReference>
<dbReference type="AlphaFoldDB" id="A0A859DPT5"/>
<dbReference type="NCBIfam" id="NF002759">
    <property type="entry name" value="PRK02813.1"/>
    <property type="match status" value="1"/>
</dbReference>
<dbReference type="InterPro" id="IPR023358">
    <property type="entry name" value="Peptidase_M18_dom2"/>
</dbReference>
<keyword evidence="3 9" id="KW-0031">Aminopeptidase</keyword>
<protein>
    <recommendedName>
        <fullName evidence="10">M18 family aminopeptidase</fullName>
        <ecNumber evidence="10">3.4.11.-</ecNumber>
    </recommendedName>
</protein>
<dbReference type="RefSeq" id="WP_086035955.1">
    <property type="nucleotide sequence ID" value="NZ_CP046051.1"/>
</dbReference>
<evidence type="ECO:0000256" key="5">
    <source>
        <dbReference type="ARBA" id="ARBA00022723"/>
    </source>
</evidence>
<dbReference type="EMBL" id="CP046051">
    <property type="protein sequence ID" value="QKN23716.1"/>
    <property type="molecule type" value="Genomic_DNA"/>
</dbReference>
<reference evidence="11 12" key="1">
    <citation type="submission" date="2019-11" db="EMBL/GenBank/DDBJ databases">
        <authorList>
            <person name="Ren C."/>
            <person name="Wang H."/>
            <person name="Xu Y."/>
        </authorList>
    </citation>
    <scope>NUCLEOTIDE SEQUENCE [LARGE SCALE GENOMIC DNA]</scope>
    <source>
        <strain evidence="11 12">LBM 19010</strain>
    </source>
</reference>
<evidence type="ECO:0000256" key="2">
    <source>
        <dbReference type="ARBA" id="ARBA00008290"/>
    </source>
</evidence>
<dbReference type="SUPFAM" id="SSF53187">
    <property type="entry name" value="Zn-dependent exopeptidases"/>
    <property type="match status" value="1"/>
</dbReference>
<name>A0A859DPT5_9FIRM</name>
<keyword evidence="5 9" id="KW-0479">Metal-binding</keyword>
<dbReference type="PRINTS" id="PR00932">
    <property type="entry name" value="AMINO1PTASE"/>
</dbReference>
<evidence type="ECO:0000256" key="8">
    <source>
        <dbReference type="ARBA" id="ARBA00023049"/>
    </source>
</evidence>